<keyword evidence="3 6" id="KW-0812">Transmembrane</keyword>
<feature type="transmembrane region" description="Helical" evidence="6">
    <location>
        <begin position="217"/>
        <end position="235"/>
    </location>
</feature>
<comment type="subcellular location">
    <subcellularLocation>
        <location evidence="1">Cell membrane</location>
        <topology evidence="1">Multi-pass membrane protein</topology>
    </subcellularLocation>
</comment>
<dbReference type="AlphaFoldDB" id="A0A2M9ZMW9"/>
<keyword evidence="5 6" id="KW-0472">Membrane</keyword>
<feature type="transmembrane region" description="Helical" evidence="6">
    <location>
        <begin position="162"/>
        <end position="184"/>
    </location>
</feature>
<reference evidence="9 10" key="1">
    <citation type="submission" date="2017-07" db="EMBL/GenBank/DDBJ databases">
        <title>Leptospira spp. isolated from tropical soils.</title>
        <authorList>
            <person name="Thibeaux R."/>
            <person name="Iraola G."/>
            <person name="Ferres I."/>
            <person name="Bierque E."/>
            <person name="Girault D."/>
            <person name="Soupe-Gilbert M.-E."/>
            <person name="Picardeau M."/>
            <person name="Goarant C."/>
        </authorList>
    </citation>
    <scope>NUCLEOTIDE SEQUENCE [LARGE SCALE GENOMIC DNA]</scope>
    <source>
        <strain evidence="8 10">FH1-B-B1</strain>
        <strain evidence="7 9">FH1-B-C1</strain>
    </source>
</reference>
<keyword evidence="4 6" id="KW-1133">Transmembrane helix</keyword>
<dbReference type="EMBL" id="NPDZ01000005">
    <property type="protein sequence ID" value="PJZ73408.1"/>
    <property type="molecule type" value="Genomic_DNA"/>
</dbReference>
<evidence type="ECO:0000256" key="4">
    <source>
        <dbReference type="ARBA" id="ARBA00022989"/>
    </source>
</evidence>
<keyword evidence="9" id="KW-1185">Reference proteome</keyword>
<dbReference type="Proteomes" id="UP000231962">
    <property type="component" value="Unassembled WGS sequence"/>
</dbReference>
<evidence type="ECO:0000256" key="6">
    <source>
        <dbReference type="SAM" id="Phobius"/>
    </source>
</evidence>
<evidence type="ECO:0000313" key="9">
    <source>
        <dbReference type="Proteomes" id="UP000231962"/>
    </source>
</evidence>
<accession>A0A2M9ZMW9</accession>
<name>A0A2M9ZMW9_9LEPT</name>
<evidence type="ECO:0000313" key="7">
    <source>
        <dbReference type="EMBL" id="PJZ70189.1"/>
    </source>
</evidence>
<dbReference type="PANTHER" id="PTHR30294">
    <property type="entry name" value="MEMBRANE COMPONENT OF ABC TRANSPORTER YHHJ-RELATED"/>
    <property type="match status" value="1"/>
</dbReference>
<protein>
    <submittedName>
        <fullName evidence="8">Gliding motility ABC transporter</fullName>
    </submittedName>
</protein>
<evidence type="ECO:0000256" key="1">
    <source>
        <dbReference type="ARBA" id="ARBA00004651"/>
    </source>
</evidence>
<organism evidence="8 10">
    <name type="scientific">Leptospira perolatii</name>
    <dbReference type="NCBI Taxonomy" id="2023191"/>
    <lineage>
        <taxon>Bacteria</taxon>
        <taxon>Pseudomonadati</taxon>
        <taxon>Spirochaetota</taxon>
        <taxon>Spirochaetia</taxon>
        <taxon>Leptospirales</taxon>
        <taxon>Leptospiraceae</taxon>
        <taxon>Leptospira</taxon>
    </lineage>
</organism>
<sequence length="240" mass="27230">MVVSIFLKEWSKYVNTPLGYLFAAVFLLLSSFLFFFGLGEDSFWDRNIASVEQYFYWIPVLYVVFLPSLTMGLWSEEEKSGTSELLLSLPLQELEIVLGKFFAAWSFLACVLAASLPIPFFVWALGDLDLGVTFSGYLGCILLGGSYIALGGAISAMTREQISAYVFTLIAVLFFFLLGFQPILRFFSGELAAVLSFFSLSRHFETFRLGILDAKEVFFFLSFCLMLLKYNAFLIEKKRR</sequence>
<dbReference type="GO" id="GO:0005886">
    <property type="term" value="C:plasma membrane"/>
    <property type="evidence" value="ECO:0007669"/>
    <property type="project" value="UniProtKB-SubCell"/>
</dbReference>
<evidence type="ECO:0000256" key="5">
    <source>
        <dbReference type="ARBA" id="ARBA00023136"/>
    </source>
</evidence>
<evidence type="ECO:0000256" key="2">
    <source>
        <dbReference type="ARBA" id="ARBA00022475"/>
    </source>
</evidence>
<feature type="transmembrane region" description="Helical" evidence="6">
    <location>
        <begin position="54"/>
        <end position="75"/>
    </location>
</feature>
<evidence type="ECO:0000313" key="8">
    <source>
        <dbReference type="EMBL" id="PJZ73408.1"/>
    </source>
</evidence>
<keyword evidence="2" id="KW-1003">Cell membrane</keyword>
<dbReference type="Proteomes" id="UP000231990">
    <property type="component" value="Unassembled WGS sequence"/>
</dbReference>
<dbReference type="PANTHER" id="PTHR30294:SF29">
    <property type="entry name" value="MULTIDRUG ABC TRANSPORTER PERMEASE YBHS-RELATED"/>
    <property type="match status" value="1"/>
</dbReference>
<proteinExistence type="predicted"/>
<dbReference type="Pfam" id="PF12679">
    <property type="entry name" value="ABC2_membrane_2"/>
    <property type="match status" value="1"/>
</dbReference>
<feature type="transmembrane region" description="Helical" evidence="6">
    <location>
        <begin position="130"/>
        <end position="150"/>
    </location>
</feature>
<feature type="transmembrane region" description="Helical" evidence="6">
    <location>
        <begin position="96"/>
        <end position="124"/>
    </location>
</feature>
<dbReference type="EMBL" id="NPDY01000005">
    <property type="protein sequence ID" value="PJZ70189.1"/>
    <property type="molecule type" value="Genomic_DNA"/>
</dbReference>
<feature type="transmembrane region" description="Helical" evidence="6">
    <location>
        <begin position="20"/>
        <end position="39"/>
    </location>
</feature>
<evidence type="ECO:0000256" key="3">
    <source>
        <dbReference type="ARBA" id="ARBA00022692"/>
    </source>
</evidence>
<dbReference type="InterPro" id="IPR051449">
    <property type="entry name" value="ABC-2_transporter_component"/>
</dbReference>
<gene>
    <name evidence="7" type="ORF">CH360_07875</name>
    <name evidence="8" type="ORF">CH373_10130</name>
</gene>
<comment type="caution">
    <text evidence="8">The sequence shown here is derived from an EMBL/GenBank/DDBJ whole genome shotgun (WGS) entry which is preliminary data.</text>
</comment>
<evidence type="ECO:0000313" key="10">
    <source>
        <dbReference type="Proteomes" id="UP000231990"/>
    </source>
</evidence>